<comment type="caution">
    <text evidence="3">The sequence shown here is derived from an EMBL/GenBank/DDBJ whole genome shotgun (WGS) entry which is preliminary data.</text>
</comment>
<gene>
    <name evidence="3" type="ORF">BJY28_000788</name>
</gene>
<dbReference type="NCBIfam" id="TIGR00778">
    <property type="entry name" value="ahpD_dom"/>
    <property type="match status" value="1"/>
</dbReference>
<accession>A0A852X0E3</accession>
<dbReference type="Gene3D" id="1.20.1290.10">
    <property type="entry name" value="AhpD-like"/>
    <property type="match status" value="1"/>
</dbReference>
<dbReference type="PANTHER" id="PTHR34846:SF10">
    <property type="entry name" value="CYTOPLASMIC PROTEIN"/>
    <property type="match status" value="1"/>
</dbReference>
<dbReference type="GO" id="GO:0051920">
    <property type="term" value="F:peroxiredoxin activity"/>
    <property type="evidence" value="ECO:0007669"/>
    <property type="project" value="InterPro"/>
</dbReference>
<dbReference type="Proteomes" id="UP000592181">
    <property type="component" value="Unassembled WGS sequence"/>
</dbReference>
<dbReference type="EMBL" id="JACBZX010000001">
    <property type="protein sequence ID" value="NYG36319.1"/>
    <property type="molecule type" value="Genomic_DNA"/>
</dbReference>
<feature type="compositionally biased region" description="Polar residues" evidence="1">
    <location>
        <begin position="1"/>
        <end position="25"/>
    </location>
</feature>
<dbReference type="InterPro" id="IPR004675">
    <property type="entry name" value="AhpD_core"/>
</dbReference>
<evidence type="ECO:0000256" key="1">
    <source>
        <dbReference type="SAM" id="MobiDB-lite"/>
    </source>
</evidence>
<dbReference type="AlphaFoldDB" id="A0A852X0E3"/>
<dbReference type="InterPro" id="IPR029032">
    <property type="entry name" value="AhpD-like"/>
</dbReference>
<evidence type="ECO:0000313" key="4">
    <source>
        <dbReference type="Proteomes" id="UP000592181"/>
    </source>
</evidence>
<dbReference type="SUPFAM" id="SSF69118">
    <property type="entry name" value="AhpD-like"/>
    <property type="match status" value="1"/>
</dbReference>
<dbReference type="InterPro" id="IPR003779">
    <property type="entry name" value="CMD-like"/>
</dbReference>
<feature type="domain" description="Carboxymuconolactone decarboxylase-like" evidence="2">
    <location>
        <begin position="39"/>
        <end position="120"/>
    </location>
</feature>
<evidence type="ECO:0000259" key="2">
    <source>
        <dbReference type="Pfam" id="PF02627"/>
    </source>
</evidence>
<feature type="region of interest" description="Disordered" evidence="1">
    <location>
        <begin position="1"/>
        <end position="30"/>
    </location>
</feature>
<dbReference type="PANTHER" id="PTHR34846">
    <property type="entry name" value="4-CARBOXYMUCONOLACTONE DECARBOXYLASE FAMILY PROTEIN (AFU_ORTHOLOGUE AFUA_6G11590)"/>
    <property type="match status" value="1"/>
</dbReference>
<dbReference type="Pfam" id="PF02627">
    <property type="entry name" value="CMD"/>
    <property type="match status" value="1"/>
</dbReference>
<organism evidence="3 4">
    <name type="scientific">Janibacter alkaliphilus</name>
    <dbReference type="NCBI Taxonomy" id="1069963"/>
    <lineage>
        <taxon>Bacteria</taxon>
        <taxon>Bacillati</taxon>
        <taxon>Actinomycetota</taxon>
        <taxon>Actinomycetes</taxon>
        <taxon>Micrococcales</taxon>
        <taxon>Intrasporangiaceae</taxon>
        <taxon>Janibacter</taxon>
    </lineage>
</organism>
<keyword evidence="3" id="KW-0560">Oxidoreductase</keyword>
<name>A0A852X0E3_9MICO</name>
<sequence>MTDTTQTAPDQTNPDQTTRYTTPDTSGIPAPVDIYGPQPAAYRAMVRLEQAARDGVGDDTIFELVKLRASQINGCGYCVDMHSKDLLAGGETPQRLVLLDAWREAPIYTRAERAALALTEAVTTVADGHPSAEVEAEAREVFDEGAYAGLVVAIATINAWNRLAITSHAPVGSYQPA</sequence>
<protein>
    <submittedName>
        <fullName evidence="3">AhpD family alkylhydroperoxidase</fullName>
    </submittedName>
</protein>
<keyword evidence="4" id="KW-1185">Reference proteome</keyword>
<proteinExistence type="predicted"/>
<dbReference type="RefSeq" id="WP_179461846.1">
    <property type="nucleotide sequence ID" value="NZ_JACBZX010000001.1"/>
</dbReference>
<reference evidence="3 4" key="1">
    <citation type="submission" date="2020-07" db="EMBL/GenBank/DDBJ databases">
        <title>Sequencing the genomes of 1000 actinobacteria strains.</title>
        <authorList>
            <person name="Klenk H.-P."/>
        </authorList>
    </citation>
    <scope>NUCLEOTIDE SEQUENCE [LARGE SCALE GENOMIC DNA]</scope>
    <source>
        <strain evidence="3 4">DSM 24723</strain>
    </source>
</reference>
<evidence type="ECO:0000313" key="3">
    <source>
        <dbReference type="EMBL" id="NYG36319.1"/>
    </source>
</evidence>
<keyword evidence="3" id="KW-0575">Peroxidase</keyword>